<proteinExistence type="predicted"/>
<organism evidence="1 2">
    <name type="scientific">Nitrospina watsonii</name>
    <dbReference type="NCBI Taxonomy" id="1323948"/>
    <lineage>
        <taxon>Bacteria</taxon>
        <taxon>Pseudomonadati</taxon>
        <taxon>Nitrospinota/Tectimicrobiota group</taxon>
        <taxon>Nitrospinota</taxon>
        <taxon>Nitrospinia</taxon>
        <taxon>Nitrospinales</taxon>
        <taxon>Nitrospinaceae</taxon>
        <taxon>Nitrospina</taxon>
    </lineage>
</organism>
<accession>A0ABM9HH90</accession>
<dbReference type="RefSeq" id="WP_282012204.1">
    <property type="nucleotide sequence ID" value="NZ_OX336137.1"/>
</dbReference>
<evidence type="ECO:0000313" key="1">
    <source>
        <dbReference type="EMBL" id="CAI2719367.1"/>
    </source>
</evidence>
<protein>
    <submittedName>
        <fullName evidence="1">Uncharacterized protein</fullName>
    </submittedName>
</protein>
<gene>
    <name evidence="1" type="ORF">NSPWAT_2511</name>
</gene>
<dbReference type="EMBL" id="OX336137">
    <property type="protein sequence ID" value="CAI2719367.1"/>
    <property type="molecule type" value="Genomic_DNA"/>
</dbReference>
<dbReference type="Proteomes" id="UP001157733">
    <property type="component" value="Chromosome"/>
</dbReference>
<name>A0ABM9HH90_9BACT</name>
<evidence type="ECO:0000313" key="2">
    <source>
        <dbReference type="Proteomes" id="UP001157733"/>
    </source>
</evidence>
<reference evidence="1 2" key="1">
    <citation type="submission" date="2022-09" db="EMBL/GenBank/DDBJ databases">
        <authorList>
            <person name="Kop L."/>
        </authorList>
    </citation>
    <scope>NUCLEOTIDE SEQUENCE [LARGE SCALE GENOMIC DNA]</scope>
    <source>
        <strain evidence="1 2">347</strain>
    </source>
</reference>
<keyword evidence="2" id="KW-1185">Reference proteome</keyword>
<sequence>MPKKKRYPIDGGFVALPHNLVDSKAFQALTNNAKITYAYFKRDLKNGHQTTVTLTFEQARNYGICKSPSTFGKAKKELVAHGFLDPFIPGGLNEPSVFSLSERWRKWGTPDFEEKAYQPGIGSKYFTAAWKNPERAQKLLQARHKKKPNTESI</sequence>